<keyword evidence="8" id="KW-0539">Nucleus</keyword>
<dbReference type="GO" id="GO:0006325">
    <property type="term" value="P:chromatin organization"/>
    <property type="evidence" value="ECO:0007669"/>
    <property type="project" value="UniProtKB-KW"/>
</dbReference>
<accession>A0A1X7VIW1</accession>
<evidence type="ECO:0000256" key="3">
    <source>
        <dbReference type="ARBA" id="ARBA00019141"/>
    </source>
</evidence>
<feature type="compositionally biased region" description="Basic and acidic residues" evidence="10">
    <location>
        <begin position="104"/>
        <end position="115"/>
    </location>
</feature>
<feature type="region of interest" description="Disordered" evidence="10">
    <location>
        <begin position="69"/>
        <end position="160"/>
    </location>
</feature>
<evidence type="ECO:0000256" key="4">
    <source>
        <dbReference type="ARBA" id="ARBA00022853"/>
    </source>
</evidence>
<evidence type="ECO:0000256" key="2">
    <source>
        <dbReference type="ARBA" id="ARBA00010916"/>
    </source>
</evidence>
<dbReference type="GO" id="GO:0005634">
    <property type="term" value="C:nucleus"/>
    <property type="evidence" value="ECO:0007669"/>
    <property type="project" value="UniProtKB-SubCell"/>
</dbReference>
<evidence type="ECO:0000256" key="7">
    <source>
        <dbReference type="ARBA" id="ARBA00023163"/>
    </source>
</evidence>
<dbReference type="KEGG" id="aqu:100634095"/>
<reference evidence="11" key="2">
    <citation type="submission" date="2017-05" db="UniProtKB">
        <authorList>
            <consortium name="EnsemblMetazoa"/>
        </authorList>
    </citation>
    <scope>IDENTIFICATION</scope>
</reference>
<evidence type="ECO:0000256" key="9">
    <source>
        <dbReference type="RuleBase" id="RU368022"/>
    </source>
</evidence>
<evidence type="ECO:0000256" key="10">
    <source>
        <dbReference type="SAM" id="MobiDB-lite"/>
    </source>
</evidence>
<comment type="subcellular location">
    <subcellularLocation>
        <location evidence="1">Nucleus</location>
    </subcellularLocation>
</comment>
<keyword evidence="4" id="KW-0156">Chromatin regulator</keyword>
<gene>
    <name evidence="11" type="primary">100634095</name>
</gene>
<reference evidence="12" key="1">
    <citation type="journal article" date="2010" name="Nature">
        <title>The Amphimedon queenslandica genome and the evolution of animal complexity.</title>
        <authorList>
            <person name="Srivastava M."/>
            <person name="Simakov O."/>
            <person name="Chapman J."/>
            <person name="Fahey B."/>
            <person name="Gauthier M.E."/>
            <person name="Mitros T."/>
            <person name="Richards G.S."/>
            <person name="Conaco C."/>
            <person name="Dacre M."/>
            <person name="Hellsten U."/>
            <person name="Larroux C."/>
            <person name="Putnam N.H."/>
            <person name="Stanke M."/>
            <person name="Adamska M."/>
            <person name="Darling A."/>
            <person name="Degnan S.M."/>
            <person name="Oakley T.H."/>
            <person name="Plachetzki D.C."/>
            <person name="Zhai Y."/>
            <person name="Adamski M."/>
            <person name="Calcino A."/>
            <person name="Cummins S.F."/>
            <person name="Goodstein D.M."/>
            <person name="Harris C."/>
            <person name="Jackson D.J."/>
            <person name="Leys S.P."/>
            <person name="Shu S."/>
            <person name="Woodcroft B.J."/>
            <person name="Vervoort M."/>
            <person name="Kosik K.S."/>
            <person name="Manning G."/>
            <person name="Degnan B.M."/>
            <person name="Rokhsar D.S."/>
        </authorList>
    </citation>
    <scope>NUCLEOTIDE SEQUENCE [LARGE SCALE GENOMIC DNA]</scope>
</reference>
<evidence type="ECO:0000256" key="5">
    <source>
        <dbReference type="ARBA" id="ARBA00023015"/>
    </source>
</evidence>
<evidence type="ECO:0000256" key="8">
    <source>
        <dbReference type="ARBA" id="ARBA00023242"/>
    </source>
</evidence>
<evidence type="ECO:0000256" key="1">
    <source>
        <dbReference type="ARBA" id="ARBA00004123"/>
    </source>
</evidence>
<dbReference type="FunCoup" id="A0A1X7VIW1">
    <property type="interactions" value="503"/>
</dbReference>
<keyword evidence="7 9" id="KW-0804">Transcription</keyword>
<keyword evidence="6" id="KW-0175">Coiled coil</keyword>
<protein>
    <recommendedName>
        <fullName evidence="3">Chromatin modification-related protein MEAF6</fullName>
    </recommendedName>
</protein>
<comment type="similarity">
    <text evidence="2 9">Belongs to the EAF6 family.</text>
</comment>
<sequence length="160" mass="18506">MAASSQQQQQQQLDTRAELAELLKRKSELSESLANLERQIYAFEGSYLEDTLAYGNVIKGWDGYQNQLRAQQTKTERKRKKFSDSDRLFSRSSVTSQANATNHRRFDGETFHEDISLQDSIEDMSDTHSQCSTLSQEQSQRGLKDSRISSQNKRRKIKHK</sequence>
<dbReference type="Pfam" id="PF09340">
    <property type="entry name" value="NuA4"/>
    <property type="match status" value="1"/>
</dbReference>
<dbReference type="Proteomes" id="UP000007879">
    <property type="component" value="Unassembled WGS sequence"/>
</dbReference>
<evidence type="ECO:0000256" key="6">
    <source>
        <dbReference type="ARBA" id="ARBA00023054"/>
    </source>
</evidence>
<dbReference type="PANTHER" id="PTHR13476">
    <property type="entry name" value="CHROMATIN MODIFICATION-RELATED PROTEIN MEAF6"/>
    <property type="match status" value="1"/>
</dbReference>
<proteinExistence type="inferred from homology"/>
<dbReference type="STRING" id="400682.A0A1X7VIW1"/>
<dbReference type="EnsemblMetazoa" id="Aqu2.1.39854_001">
    <property type="protein sequence ID" value="Aqu2.1.39854_001"/>
    <property type="gene ID" value="Aqu2.1.39854"/>
</dbReference>
<keyword evidence="12" id="KW-1185">Reference proteome</keyword>
<organism evidence="11">
    <name type="scientific">Amphimedon queenslandica</name>
    <name type="common">Sponge</name>
    <dbReference type="NCBI Taxonomy" id="400682"/>
    <lineage>
        <taxon>Eukaryota</taxon>
        <taxon>Metazoa</taxon>
        <taxon>Porifera</taxon>
        <taxon>Demospongiae</taxon>
        <taxon>Heteroscleromorpha</taxon>
        <taxon>Haplosclerida</taxon>
        <taxon>Niphatidae</taxon>
        <taxon>Amphimedon</taxon>
    </lineage>
</organism>
<feature type="compositionally biased region" description="Polar residues" evidence="10">
    <location>
        <begin position="127"/>
        <end position="141"/>
    </location>
</feature>
<dbReference type="EnsemblMetazoa" id="XM_003384150.2">
    <property type="protein sequence ID" value="XP_003384198.1"/>
    <property type="gene ID" value="LOC100634095"/>
</dbReference>
<dbReference type="AlphaFoldDB" id="A0A1X7VIW1"/>
<dbReference type="OrthoDB" id="440324at2759"/>
<evidence type="ECO:0000313" key="11">
    <source>
        <dbReference type="EnsemblMetazoa" id="Aqu2.1.39854_001"/>
    </source>
</evidence>
<dbReference type="eggNOG" id="KOG3856">
    <property type="taxonomic scope" value="Eukaryota"/>
</dbReference>
<dbReference type="InParanoid" id="A0A1X7VIW1"/>
<keyword evidence="5 9" id="KW-0805">Transcription regulation</keyword>
<name>A0A1X7VIW1_AMPQE</name>
<evidence type="ECO:0000313" key="12">
    <source>
        <dbReference type="Proteomes" id="UP000007879"/>
    </source>
</evidence>
<dbReference type="InterPro" id="IPR015418">
    <property type="entry name" value="Eaf6"/>
</dbReference>
<dbReference type="GO" id="GO:0000123">
    <property type="term" value="C:histone acetyltransferase complex"/>
    <property type="evidence" value="ECO:0007669"/>
    <property type="project" value="InterPro"/>
</dbReference>